<keyword evidence="2" id="KW-1185">Reference proteome</keyword>
<dbReference type="RefSeq" id="WP_106725302.1">
    <property type="nucleotide sequence ID" value="NZ_PXYL01000008.1"/>
</dbReference>
<dbReference type="Proteomes" id="UP000240653">
    <property type="component" value="Unassembled WGS sequence"/>
</dbReference>
<dbReference type="OrthoDB" id="6195504at2"/>
<dbReference type="InterPro" id="IPR009702">
    <property type="entry name" value="DUF1284"/>
</dbReference>
<gene>
    <name evidence="1" type="ORF">C7I85_17610</name>
</gene>
<sequence length="144" mass="15643">MTVRIRAHHLLCMLTYVGKGYSGAFTANYDKIVERLGTGEDMLLVAGPDDICTPLLADREEHCFGQSVIERDESAAKAVESLLGQPISPGEHIVLDAGKLTEMRAAFRTGGIRQACVGCEWHALCTAIAEGNFPNTRLVMKPEP</sequence>
<evidence type="ECO:0000313" key="2">
    <source>
        <dbReference type="Proteomes" id="UP000240653"/>
    </source>
</evidence>
<name>A0A2P7SAC1_9HYPH</name>
<accession>A0A2P7SAC1</accession>
<reference evidence="1 2" key="1">
    <citation type="submission" date="2018-03" db="EMBL/GenBank/DDBJ databases">
        <title>The draft genome of Mesorhizobium soli JCM 19897.</title>
        <authorList>
            <person name="Li L."/>
            <person name="Liu L."/>
            <person name="Liang L."/>
            <person name="Wang T."/>
            <person name="Zhang X."/>
        </authorList>
    </citation>
    <scope>NUCLEOTIDE SEQUENCE [LARGE SCALE GENOMIC DNA]</scope>
    <source>
        <strain evidence="1 2">JCM 19897</strain>
    </source>
</reference>
<organism evidence="1 2">
    <name type="scientific">Pseudaminobacter soli</name>
    <name type="common">ex Li et al. 2025</name>
    <dbReference type="NCBI Taxonomy" id="1295366"/>
    <lineage>
        <taxon>Bacteria</taxon>
        <taxon>Pseudomonadati</taxon>
        <taxon>Pseudomonadota</taxon>
        <taxon>Alphaproteobacteria</taxon>
        <taxon>Hyphomicrobiales</taxon>
        <taxon>Phyllobacteriaceae</taxon>
        <taxon>Pseudaminobacter</taxon>
    </lineage>
</organism>
<comment type="caution">
    <text evidence="1">The sequence shown here is derived from an EMBL/GenBank/DDBJ whole genome shotgun (WGS) entry which is preliminary data.</text>
</comment>
<proteinExistence type="predicted"/>
<dbReference type="EMBL" id="PXYL01000008">
    <property type="protein sequence ID" value="PSJ59417.1"/>
    <property type="molecule type" value="Genomic_DNA"/>
</dbReference>
<dbReference type="Pfam" id="PF06935">
    <property type="entry name" value="DUF1284"/>
    <property type="match status" value="1"/>
</dbReference>
<protein>
    <submittedName>
        <fullName evidence="1">DUF1284 domain-containing protein</fullName>
    </submittedName>
</protein>
<dbReference type="AlphaFoldDB" id="A0A2P7SAC1"/>
<evidence type="ECO:0000313" key="1">
    <source>
        <dbReference type="EMBL" id="PSJ59417.1"/>
    </source>
</evidence>